<evidence type="ECO:0008006" key="2">
    <source>
        <dbReference type="Google" id="ProtNLM"/>
    </source>
</evidence>
<proteinExistence type="predicted"/>
<reference evidence="1" key="1">
    <citation type="submission" date="2018-05" db="EMBL/GenBank/DDBJ databases">
        <authorList>
            <person name="Lanie J.A."/>
            <person name="Ng W.-L."/>
            <person name="Kazmierczak K.M."/>
            <person name="Andrzejewski T.M."/>
            <person name="Davidsen T.M."/>
            <person name="Wayne K.J."/>
            <person name="Tettelin H."/>
            <person name="Glass J.I."/>
            <person name="Rusch D."/>
            <person name="Podicherti R."/>
            <person name="Tsui H.-C.T."/>
            <person name="Winkler M.E."/>
        </authorList>
    </citation>
    <scope>NUCLEOTIDE SEQUENCE</scope>
</reference>
<organism evidence="1">
    <name type="scientific">marine metagenome</name>
    <dbReference type="NCBI Taxonomy" id="408172"/>
    <lineage>
        <taxon>unclassified sequences</taxon>
        <taxon>metagenomes</taxon>
        <taxon>ecological metagenomes</taxon>
    </lineage>
</organism>
<evidence type="ECO:0000313" key="1">
    <source>
        <dbReference type="EMBL" id="SVB91742.1"/>
    </source>
</evidence>
<dbReference type="AlphaFoldDB" id="A0A382HXE0"/>
<accession>A0A382HXE0</accession>
<gene>
    <name evidence="1" type="ORF">METZ01_LOCUS244596</name>
</gene>
<sequence length="153" mass="16239">MYSTSVLTQTRTSSAASNPLLGTWTLNTSKSSIDYAPLPRNERRTYRAAPNNGMIFNVEGTDGTGVPYAYGSTAALNGSEYPMPGTGTRNGGDAISWRLIDPNTVYGVVKKSGNVVNRVSLSVSMNGTVLTITENGTGPDGMPTHGVRAYDRQ</sequence>
<name>A0A382HXE0_9ZZZZ</name>
<dbReference type="EMBL" id="UINC01063767">
    <property type="protein sequence ID" value="SVB91742.1"/>
    <property type="molecule type" value="Genomic_DNA"/>
</dbReference>
<protein>
    <recommendedName>
        <fullName evidence="2">Lipocalin-like domain-containing protein</fullName>
    </recommendedName>
</protein>